<sequence>MVTTSGLYVLSQNCSRDLAIKHRCTDWRPKVRLPRRGCAQQDTRAPLTQVPRTTTLVTKALTMGFYKSTATGGAMMARLQEPRTHVESSVMGCAQQNTRAALTHVPRTTIPVIAALTMGFYKSTATGGAMMARLQEPRTHVESSVVRY</sequence>
<name>A0A9D4B930_9SAUR</name>
<organism evidence="1 2">
    <name type="scientific">Mauremys mutica</name>
    <name type="common">yellowpond turtle</name>
    <dbReference type="NCBI Taxonomy" id="74926"/>
    <lineage>
        <taxon>Eukaryota</taxon>
        <taxon>Metazoa</taxon>
        <taxon>Chordata</taxon>
        <taxon>Craniata</taxon>
        <taxon>Vertebrata</taxon>
        <taxon>Euteleostomi</taxon>
        <taxon>Archelosauria</taxon>
        <taxon>Testudinata</taxon>
        <taxon>Testudines</taxon>
        <taxon>Cryptodira</taxon>
        <taxon>Durocryptodira</taxon>
        <taxon>Testudinoidea</taxon>
        <taxon>Geoemydidae</taxon>
        <taxon>Geoemydinae</taxon>
        <taxon>Mauremys</taxon>
    </lineage>
</organism>
<evidence type="ECO:0000313" key="2">
    <source>
        <dbReference type="Proteomes" id="UP000827986"/>
    </source>
</evidence>
<keyword evidence="2" id="KW-1185">Reference proteome</keyword>
<reference evidence="1" key="1">
    <citation type="submission" date="2021-09" db="EMBL/GenBank/DDBJ databases">
        <title>The genome of Mauremys mutica provides insights into the evolution of semi-aquatic lifestyle.</title>
        <authorList>
            <person name="Gong S."/>
            <person name="Gao Y."/>
        </authorList>
    </citation>
    <scope>NUCLEOTIDE SEQUENCE</scope>
    <source>
        <strain evidence="1">MM-2020</strain>
        <tissue evidence="1">Muscle</tissue>
    </source>
</reference>
<protein>
    <submittedName>
        <fullName evidence="1">Uncharacterized protein</fullName>
    </submittedName>
</protein>
<gene>
    <name evidence="1" type="ORF">KIL84_018507</name>
</gene>
<accession>A0A9D4B930</accession>
<proteinExistence type="predicted"/>
<comment type="caution">
    <text evidence="1">The sequence shown here is derived from an EMBL/GenBank/DDBJ whole genome shotgun (WGS) entry which is preliminary data.</text>
</comment>
<evidence type="ECO:0000313" key="1">
    <source>
        <dbReference type="EMBL" id="KAH1185758.1"/>
    </source>
</evidence>
<dbReference type="EMBL" id="JAHDVG010000463">
    <property type="protein sequence ID" value="KAH1185758.1"/>
    <property type="molecule type" value="Genomic_DNA"/>
</dbReference>
<dbReference type="Proteomes" id="UP000827986">
    <property type="component" value="Unassembled WGS sequence"/>
</dbReference>
<dbReference type="AlphaFoldDB" id="A0A9D4B930"/>